<dbReference type="CDD" id="cd00310">
    <property type="entry name" value="ATP-synt_Fo_a_6"/>
    <property type="match status" value="1"/>
</dbReference>
<dbReference type="GO" id="GO:0046933">
    <property type="term" value="F:proton-transporting ATP synthase activity, rotational mechanism"/>
    <property type="evidence" value="ECO:0007669"/>
    <property type="project" value="UniProtKB-UniRule"/>
</dbReference>
<evidence type="ECO:0000256" key="6">
    <source>
        <dbReference type="ARBA" id="ARBA00022781"/>
    </source>
</evidence>
<evidence type="ECO:0000256" key="2">
    <source>
        <dbReference type="ARBA" id="ARBA00006810"/>
    </source>
</evidence>
<dbReference type="AlphaFoldDB" id="A0A7X2N2A4"/>
<comment type="caution">
    <text evidence="13">The sequence shown here is derived from an EMBL/GenBank/DDBJ whole genome shotgun (WGS) entry which is preliminary data.</text>
</comment>
<dbReference type="InterPro" id="IPR000568">
    <property type="entry name" value="ATP_synth_F0_asu"/>
</dbReference>
<proteinExistence type="inferred from homology"/>
<keyword evidence="9 11" id="KW-0472">Membrane</keyword>
<evidence type="ECO:0000256" key="11">
    <source>
        <dbReference type="HAMAP-Rule" id="MF_01393"/>
    </source>
</evidence>
<evidence type="ECO:0000256" key="12">
    <source>
        <dbReference type="RuleBase" id="RU000483"/>
    </source>
</evidence>
<comment type="similarity">
    <text evidence="2 11 12">Belongs to the ATPase A chain family.</text>
</comment>
<evidence type="ECO:0000256" key="4">
    <source>
        <dbReference type="ARBA" id="ARBA00022547"/>
    </source>
</evidence>
<reference evidence="13 14" key="1">
    <citation type="submission" date="2019-08" db="EMBL/GenBank/DDBJ databases">
        <title>In-depth cultivation of the pig gut microbiome towards novel bacterial diversity and tailored functional studies.</title>
        <authorList>
            <person name="Wylensek D."/>
            <person name="Hitch T.C.A."/>
            <person name="Clavel T."/>
        </authorList>
    </citation>
    <scope>NUCLEOTIDE SEQUENCE [LARGE SCALE GENOMIC DNA]</scope>
    <source>
        <strain evidence="13 14">LKV-178-WT-2G</strain>
    </source>
</reference>
<gene>
    <name evidence="11 13" type="primary">atpB</name>
    <name evidence="13" type="ORF">FYJ50_03450</name>
</gene>
<dbReference type="InterPro" id="IPR045082">
    <property type="entry name" value="ATP_syn_F0_a_bact/chloroplast"/>
</dbReference>
<dbReference type="PANTHER" id="PTHR42823">
    <property type="entry name" value="ATP SYNTHASE SUBUNIT A, CHLOROPLASTIC"/>
    <property type="match status" value="1"/>
</dbReference>
<feature type="transmembrane region" description="Helical" evidence="11">
    <location>
        <begin position="82"/>
        <end position="105"/>
    </location>
</feature>
<evidence type="ECO:0000256" key="7">
    <source>
        <dbReference type="ARBA" id="ARBA00022989"/>
    </source>
</evidence>
<keyword evidence="5 11" id="KW-0812">Transmembrane</keyword>
<dbReference type="PANTHER" id="PTHR42823:SF3">
    <property type="entry name" value="ATP SYNTHASE SUBUNIT A, CHLOROPLASTIC"/>
    <property type="match status" value="1"/>
</dbReference>
<name>A0A7X2N2A4_9FIRM</name>
<keyword evidence="3 11" id="KW-0813">Transport</keyword>
<dbReference type="InterPro" id="IPR023011">
    <property type="entry name" value="ATP_synth_F0_asu_AS"/>
</dbReference>
<keyword evidence="4 11" id="KW-0138">CF(0)</keyword>
<evidence type="ECO:0000256" key="10">
    <source>
        <dbReference type="ARBA" id="ARBA00023310"/>
    </source>
</evidence>
<dbReference type="Pfam" id="PF00119">
    <property type="entry name" value="ATP-synt_A"/>
    <property type="match status" value="1"/>
</dbReference>
<protein>
    <recommendedName>
        <fullName evidence="11 12">ATP synthase subunit a</fullName>
    </recommendedName>
    <alternativeName>
        <fullName evidence="11">ATP synthase F0 sector subunit a</fullName>
    </alternativeName>
    <alternativeName>
        <fullName evidence="11">F-ATPase subunit 6</fullName>
    </alternativeName>
</protein>
<organism evidence="13 14">
    <name type="scientific">Floccifex porci</name>
    <dbReference type="NCBI Taxonomy" id="2606629"/>
    <lineage>
        <taxon>Bacteria</taxon>
        <taxon>Bacillati</taxon>
        <taxon>Bacillota</taxon>
        <taxon>Erysipelotrichia</taxon>
        <taxon>Erysipelotrichales</taxon>
        <taxon>Erysipelotrichaceae</taxon>
        <taxon>Floccifex</taxon>
    </lineage>
</organism>
<dbReference type="GO" id="GO:0045259">
    <property type="term" value="C:proton-transporting ATP synthase complex"/>
    <property type="evidence" value="ECO:0007669"/>
    <property type="project" value="UniProtKB-KW"/>
</dbReference>
<dbReference type="SUPFAM" id="SSF81336">
    <property type="entry name" value="F1F0 ATP synthase subunit A"/>
    <property type="match status" value="1"/>
</dbReference>
<feature type="transmembrane region" description="Helical" evidence="11">
    <location>
        <begin position="23"/>
        <end position="41"/>
    </location>
</feature>
<dbReference type="GO" id="GO:0005886">
    <property type="term" value="C:plasma membrane"/>
    <property type="evidence" value="ECO:0007669"/>
    <property type="project" value="UniProtKB-SubCell"/>
</dbReference>
<dbReference type="InterPro" id="IPR035908">
    <property type="entry name" value="F0_ATP_A_sf"/>
</dbReference>
<keyword evidence="8 11" id="KW-0406">Ion transport</keyword>
<feature type="transmembrane region" description="Helical" evidence="11">
    <location>
        <begin position="205"/>
        <end position="227"/>
    </location>
</feature>
<keyword evidence="14" id="KW-1185">Reference proteome</keyword>
<evidence type="ECO:0000313" key="14">
    <source>
        <dbReference type="Proteomes" id="UP000470082"/>
    </source>
</evidence>
<dbReference type="RefSeq" id="WP_154459636.1">
    <property type="nucleotide sequence ID" value="NZ_JAQYTQ010000055.1"/>
</dbReference>
<evidence type="ECO:0000256" key="9">
    <source>
        <dbReference type="ARBA" id="ARBA00023136"/>
    </source>
</evidence>
<dbReference type="PRINTS" id="PR00123">
    <property type="entry name" value="ATPASEA"/>
</dbReference>
<sequence length="235" mass="25967">MENQISELVLHIGSFDLELPQSILVWFGLCIGFTIFFIVAGKKIEKADPSKAPKGIVYISEECYNLVMWIVKGNLKETTMHYLPVFGTLTLMMAASNLIGLLGLQNPTSNVSFNATLAVCAFIMIQYHGIKKAGVIARLKELCEPMFFLFPLNVIGEIAIPLSLTMRLFGNILAGTIITMLVYTLIKLLLPVGVIGLIATPFLHAYFDIFSGLIQTYIFFTLASFFLGQQVAGEE</sequence>
<evidence type="ECO:0000256" key="8">
    <source>
        <dbReference type="ARBA" id="ARBA00023065"/>
    </source>
</evidence>
<feature type="transmembrane region" description="Helical" evidence="11">
    <location>
        <begin position="142"/>
        <end position="160"/>
    </location>
</feature>
<evidence type="ECO:0000256" key="5">
    <source>
        <dbReference type="ARBA" id="ARBA00022692"/>
    </source>
</evidence>
<dbReference type="NCBIfam" id="TIGR01131">
    <property type="entry name" value="ATP_synt_6_or_A"/>
    <property type="match status" value="1"/>
</dbReference>
<keyword evidence="10 11" id="KW-0066">ATP synthesis</keyword>
<comment type="function">
    <text evidence="11 12">Key component of the proton channel; it plays a direct role in the translocation of protons across the membrane.</text>
</comment>
<keyword evidence="7 11" id="KW-1133">Transmembrane helix</keyword>
<dbReference type="EMBL" id="VUMM01000004">
    <property type="protein sequence ID" value="MSS01168.1"/>
    <property type="molecule type" value="Genomic_DNA"/>
</dbReference>
<evidence type="ECO:0000313" key="13">
    <source>
        <dbReference type="EMBL" id="MSS01168.1"/>
    </source>
</evidence>
<accession>A0A7X2N2A4</accession>
<feature type="transmembrane region" description="Helical" evidence="11">
    <location>
        <begin position="111"/>
        <end position="130"/>
    </location>
</feature>
<dbReference type="PROSITE" id="PS00449">
    <property type="entry name" value="ATPASE_A"/>
    <property type="match status" value="1"/>
</dbReference>
<feature type="transmembrane region" description="Helical" evidence="11">
    <location>
        <begin position="172"/>
        <end position="198"/>
    </location>
</feature>
<keyword evidence="11" id="KW-1003">Cell membrane</keyword>
<dbReference type="GO" id="GO:0042777">
    <property type="term" value="P:proton motive force-driven plasma membrane ATP synthesis"/>
    <property type="evidence" value="ECO:0007669"/>
    <property type="project" value="TreeGrafter"/>
</dbReference>
<keyword evidence="6 11" id="KW-0375">Hydrogen ion transport</keyword>
<evidence type="ECO:0000256" key="1">
    <source>
        <dbReference type="ARBA" id="ARBA00004141"/>
    </source>
</evidence>
<dbReference type="Gene3D" id="1.20.120.220">
    <property type="entry name" value="ATP synthase, F0 complex, subunit A"/>
    <property type="match status" value="1"/>
</dbReference>
<evidence type="ECO:0000256" key="3">
    <source>
        <dbReference type="ARBA" id="ARBA00022448"/>
    </source>
</evidence>
<comment type="subcellular location">
    <subcellularLocation>
        <location evidence="11 12">Cell membrane</location>
        <topology evidence="11 12">Multi-pass membrane protein</topology>
    </subcellularLocation>
    <subcellularLocation>
        <location evidence="1">Membrane</location>
        <topology evidence="1">Multi-pass membrane protein</topology>
    </subcellularLocation>
</comment>
<dbReference type="HAMAP" id="MF_01393">
    <property type="entry name" value="ATP_synth_a_bact"/>
    <property type="match status" value="1"/>
</dbReference>
<dbReference type="Proteomes" id="UP000470082">
    <property type="component" value="Unassembled WGS sequence"/>
</dbReference>